<accession>A0A2H0DWN7</accession>
<dbReference type="InterPro" id="IPR015413">
    <property type="entry name" value="Methionyl/Leucyl_tRNA_Synth"/>
</dbReference>
<reference evidence="10 11" key="1">
    <citation type="submission" date="2017-09" db="EMBL/GenBank/DDBJ databases">
        <title>Depth-based differentiation of microbial function through sediment-hosted aquifers and enrichment of novel symbionts in the deep terrestrial subsurface.</title>
        <authorList>
            <person name="Probst A.J."/>
            <person name="Ladd B."/>
            <person name="Jarett J.K."/>
            <person name="Geller-Mcgrath D.E."/>
            <person name="Sieber C.M."/>
            <person name="Emerson J.B."/>
            <person name="Anantharaman K."/>
            <person name="Thomas B.C."/>
            <person name="Malmstrom R."/>
            <person name="Stieglmeier M."/>
            <person name="Klingl A."/>
            <person name="Woyke T."/>
            <person name="Ryan C.M."/>
            <person name="Banfield J.F."/>
        </authorList>
    </citation>
    <scope>NUCLEOTIDE SEQUENCE [LARGE SCALE GENOMIC DNA]</scope>
    <source>
        <strain evidence="10">CG22_combo_CG10-13_8_21_14_all_43_18</strain>
    </source>
</reference>
<evidence type="ECO:0000256" key="4">
    <source>
        <dbReference type="ARBA" id="ARBA00022840"/>
    </source>
</evidence>
<evidence type="ECO:0000256" key="5">
    <source>
        <dbReference type="ARBA" id="ARBA00022917"/>
    </source>
</evidence>
<evidence type="ECO:0000256" key="6">
    <source>
        <dbReference type="ARBA" id="ARBA00023146"/>
    </source>
</evidence>
<evidence type="ECO:0000256" key="2">
    <source>
        <dbReference type="ARBA" id="ARBA00022598"/>
    </source>
</evidence>
<dbReference type="SUPFAM" id="SSF52374">
    <property type="entry name" value="Nucleotidylyl transferase"/>
    <property type="match status" value="1"/>
</dbReference>
<dbReference type="AlphaFoldDB" id="A0A2H0DWN7"/>
<evidence type="ECO:0000256" key="3">
    <source>
        <dbReference type="ARBA" id="ARBA00022741"/>
    </source>
</evidence>
<organism evidence="10 11">
    <name type="scientific">Candidatus Campbellbacteria bacterium CG22_combo_CG10-13_8_21_14_all_43_18</name>
    <dbReference type="NCBI Taxonomy" id="1974530"/>
    <lineage>
        <taxon>Bacteria</taxon>
        <taxon>Candidatus Campbelliibacteriota</taxon>
    </lineage>
</organism>
<protein>
    <recommendedName>
        <fullName evidence="1">methionine--tRNA ligase</fullName>
        <ecNumber evidence="1">6.1.1.10</ecNumber>
    </recommendedName>
</protein>
<dbReference type="CDD" id="cd00814">
    <property type="entry name" value="MetRS_core"/>
    <property type="match status" value="1"/>
</dbReference>
<dbReference type="EMBL" id="PCTS01000040">
    <property type="protein sequence ID" value="PIP86278.1"/>
    <property type="molecule type" value="Genomic_DNA"/>
</dbReference>
<dbReference type="InterPro" id="IPR014729">
    <property type="entry name" value="Rossmann-like_a/b/a_fold"/>
</dbReference>
<dbReference type="Proteomes" id="UP000231276">
    <property type="component" value="Unassembled WGS sequence"/>
</dbReference>
<evidence type="ECO:0000256" key="1">
    <source>
        <dbReference type="ARBA" id="ARBA00012838"/>
    </source>
</evidence>
<comment type="caution">
    <text evidence="10">The sequence shown here is derived from an EMBL/GenBank/DDBJ whole genome shotgun (WGS) entry which is preliminary data.</text>
</comment>
<dbReference type="FunFam" id="2.170.220.10:FF:000001">
    <property type="entry name" value="methionine--tRNA ligase, mitochondrial"/>
    <property type="match status" value="1"/>
</dbReference>
<dbReference type="InterPro" id="IPR023457">
    <property type="entry name" value="Met-tRNA_synth_2"/>
</dbReference>
<sequence length="322" mass="37357">MKKRIYLTTTLPYINAPPHIGFALEIVQADAFARFKRLSGHQVFFNFGTDEHGQKILKAAEKEGLSPQTYADKLAPKFDNLKKALNLSYDNFIRTTDEHHIKAARHIWKLADKNGDIYKKKYRGLYCLSCERFVKEGEIKEDGCPNHPGRALEEVQEENYFFRFGKYQDFLLEYLNDPKTITPKWRREEAINFVKEGLEDFPISRLKSRMTWGVPVPEDDEHVMYVWFDALVNYISALGWPGDEKGNFKKFWEDGETIQFAGKDQVRFQSLMWQAMLKSVGVKNTDKVFYHGFINLQGKKISKSIGNVVDPFNLVKEFGADA</sequence>
<keyword evidence="4 8" id="KW-0067">ATP-binding</keyword>
<dbReference type="PANTHER" id="PTHR43326">
    <property type="entry name" value="METHIONYL-TRNA SYNTHETASE"/>
    <property type="match status" value="1"/>
</dbReference>
<proteinExistence type="inferred from homology"/>
<feature type="domain" description="Methionyl/Leucyl tRNA synthetase" evidence="9">
    <location>
        <begin position="155"/>
        <end position="321"/>
    </location>
</feature>
<keyword evidence="6 8" id="KW-0030">Aminoacyl-tRNA synthetase</keyword>
<dbReference type="Pfam" id="PF09334">
    <property type="entry name" value="tRNA-synt_1g"/>
    <property type="match status" value="2"/>
</dbReference>
<feature type="non-terminal residue" evidence="10">
    <location>
        <position position="322"/>
    </location>
</feature>
<dbReference type="EC" id="6.1.1.10" evidence="1"/>
<gene>
    <name evidence="10" type="ORF">COW82_02935</name>
</gene>
<dbReference type="InterPro" id="IPR033911">
    <property type="entry name" value="MetRS_core"/>
</dbReference>
<name>A0A2H0DWN7_9BACT</name>
<dbReference type="PRINTS" id="PR01041">
    <property type="entry name" value="TRNASYNTHMET"/>
</dbReference>
<dbReference type="GO" id="GO:0004825">
    <property type="term" value="F:methionine-tRNA ligase activity"/>
    <property type="evidence" value="ECO:0007669"/>
    <property type="project" value="UniProtKB-EC"/>
</dbReference>
<evidence type="ECO:0000313" key="11">
    <source>
        <dbReference type="Proteomes" id="UP000231276"/>
    </source>
</evidence>
<feature type="domain" description="Methionyl/Leucyl tRNA synthetase" evidence="9">
    <location>
        <begin position="5"/>
        <end position="146"/>
    </location>
</feature>
<dbReference type="GO" id="GO:0006431">
    <property type="term" value="P:methionyl-tRNA aminoacylation"/>
    <property type="evidence" value="ECO:0007669"/>
    <property type="project" value="InterPro"/>
</dbReference>
<dbReference type="PANTHER" id="PTHR43326:SF1">
    <property type="entry name" value="METHIONINE--TRNA LIGASE, MITOCHONDRIAL"/>
    <property type="match status" value="1"/>
</dbReference>
<keyword evidence="3 8" id="KW-0547">Nucleotide-binding</keyword>
<dbReference type="Gene3D" id="3.40.50.620">
    <property type="entry name" value="HUPs"/>
    <property type="match status" value="1"/>
</dbReference>
<dbReference type="Gene3D" id="2.170.220.10">
    <property type="match status" value="1"/>
</dbReference>
<evidence type="ECO:0000313" key="10">
    <source>
        <dbReference type="EMBL" id="PIP86278.1"/>
    </source>
</evidence>
<dbReference type="GO" id="GO:0005524">
    <property type="term" value="F:ATP binding"/>
    <property type="evidence" value="ECO:0007669"/>
    <property type="project" value="UniProtKB-KW"/>
</dbReference>
<comment type="catalytic activity">
    <reaction evidence="7">
        <text>tRNA(Met) + L-methionine + ATP = L-methionyl-tRNA(Met) + AMP + diphosphate</text>
        <dbReference type="Rhea" id="RHEA:13481"/>
        <dbReference type="Rhea" id="RHEA-COMP:9667"/>
        <dbReference type="Rhea" id="RHEA-COMP:9698"/>
        <dbReference type="ChEBI" id="CHEBI:30616"/>
        <dbReference type="ChEBI" id="CHEBI:33019"/>
        <dbReference type="ChEBI" id="CHEBI:57844"/>
        <dbReference type="ChEBI" id="CHEBI:78442"/>
        <dbReference type="ChEBI" id="CHEBI:78530"/>
        <dbReference type="ChEBI" id="CHEBI:456215"/>
        <dbReference type="EC" id="6.1.1.10"/>
    </reaction>
</comment>
<keyword evidence="5 8" id="KW-0648">Protein biosynthesis</keyword>
<evidence type="ECO:0000256" key="8">
    <source>
        <dbReference type="RuleBase" id="RU363039"/>
    </source>
</evidence>
<evidence type="ECO:0000256" key="7">
    <source>
        <dbReference type="ARBA" id="ARBA00047364"/>
    </source>
</evidence>
<keyword evidence="2 8" id="KW-0436">Ligase</keyword>
<evidence type="ECO:0000259" key="9">
    <source>
        <dbReference type="Pfam" id="PF09334"/>
    </source>
</evidence>
<comment type="similarity">
    <text evidence="8">Belongs to the class-I aminoacyl-tRNA synthetase family.</text>
</comment>